<gene>
    <name evidence="1" type="ORF">SAMN05216290_2616</name>
</gene>
<protein>
    <submittedName>
        <fullName evidence="1">Uncharacterized protein</fullName>
    </submittedName>
</protein>
<evidence type="ECO:0000313" key="2">
    <source>
        <dbReference type="Proteomes" id="UP000199437"/>
    </source>
</evidence>
<keyword evidence="2" id="KW-1185">Reference proteome</keyword>
<dbReference type="GeneID" id="99988785"/>
<dbReference type="RefSeq" id="WP_162844725.1">
    <property type="nucleotide sequence ID" value="NZ_FOIR01000002.1"/>
</dbReference>
<name>A0A1I0QT03_9BACT</name>
<dbReference type="Proteomes" id="UP000199437">
    <property type="component" value="Unassembled WGS sequence"/>
</dbReference>
<evidence type="ECO:0000313" key="1">
    <source>
        <dbReference type="EMBL" id="SEW30063.1"/>
    </source>
</evidence>
<dbReference type="STRING" id="1267423.SAMN05216290_2616"/>
<sequence>MNKLTPNIITLNQFKDKHFGKVGTVSRDELDNDYQFFKKIFLKKVSNK</sequence>
<reference evidence="2" key="1">
    <citation type="submission" date="2016-10" db="EMBL/GenBank/DDBJ databases">
        <authorList>
            <person name="Varghese N."/>
            <person name="Submissions S."/>
        </authorList>
    </citation>
    <scope>NUCLEOTIDE SEQUENCE [LARGE SCALE GENOMIC DNA]</scope>
    <source>
        <strain evidence="2">CGMCC 1.12402</strain>
    </source>
</reference>
<organism evidence="1 2">
    <name type="scientific">Roseivirga pacifica</name>
    <dbReference type="NCBI Taxonomy" id="1267423"/>
    <lineage>
        <taxon>Bacteria</taxon>
        <taxon>Pseudomonadati</taxon>
        <taxon>Bacteroidota</taxon>
        <taxon>Cytophagia</taxon>
        <taxon>Cytophagales</taxon>
        <taxon>Roseivirgaceae</taxon>
        <taxon>Roseivirga</taxon>
    </lineage>
</organism>
<dbReference type="EMBL" id="FOIR01000002">
    <property type="protein sequence ID" value="SEW30063.1"/>
    <property type="molecule type" value="Genomic_DNA"/>
</dbReference>
<proteinExistence type="predicted"/>
<dbReference type="AlphaFoldDB" id="A0A1I0QT03"/>
<accession>A0A1I0QT03</accession>